<accession>A0A7J8SHC4</accession>
<keyword evidence="3" id="KW-0328">Glycosyltransferase</keyword>
<dbReference type="InterPro" id="IPR008811">
    <property type="entry name" value="Glycosyl_hydrolases_36"/>
</dbReference>
<keyword evidence="5" id="KW-0119">Carbohydrate metabolism</keyword>
<organism evidence="8 9">
    <name type="scientific">Gossypium davidsonii</name>
    <name type="common">Davidson's cotton</name>
    <name type="synonym">Gossypium klotzschianum subsp. davidsonii</name>
    <dbReference type="NCBI Taxonomy" id="34287"/>
    <lineage>
        <taxon>Eukaryota</taxon>
        <taxon>Viridiplantae</taxon>
        <taxon>Streptophyta</taxon>
        <taxon>Embryophyta</taxon>
        <taxon>Tracheophyta</taxon>
        <taxon>Spermatophyta</taxon>
        <taxon>Magnoliopsida</taxon>
        <taxon>eudicotyledons</taxon>
        <taxon>Gunneridae</taxon>
        <taxon>Pentapetalae</taxon>
        <taxon>rosids</taxon>
        <taxon>malvids</taxon>
        <taxon>Malvales</taxon>
        <taxon>Malvaceae</taxon>
        <taxon>Malvoideae</taxon>
        <taxon>Gossypium</taxon>
    </lineage>
</organism>
<dbReference type="InterPro" id="IPR017853">
    <property type="entry name" value="GH"/>
</dbReference>
<name>A0A7J8SHC4_GOSDV</name>
<proteinExistence type="inferred from homology"/>
<evidence type="ECO:0000256" key="4">
    <source>
        <dbReference type="ARBA" id="ARBA00022679"/>
    </source>
</evidence>
<comment type="catalytic activity">
    <reaction evidence="7">
        <text>alpha-D-galactosyl-(1-&gt;3)-1D-myo-inositol + sucrose = raffinose + myo-inositol</text>
        <dbReference type="Rhea" id="RHEA:20161"/>
        <dbReference type="ChEBI" id="CHEBI:16634"/>
        <dbReference type="ChEBI" id="CHEBI:17268"/>
        <dbReference type="ChEBI" id="CHEBI:17505"/>
        <dbReference type="ChEBI" id="CHEBI:17992"/>
        <dbReference type="EC" id="2.4.1.82"/>
    </reaction>
</comment>
<keyword evidence="9" id="KW-1185">Reference proteome</keyword>
<dbReference type="FunFam" id="3.20.20.70:FF:000129">
    <property type="entry name" value="Probable galactinol--sucrose galactosyltransferase 1"/>
    <property type="match status" value="1"/>
</dbReference>
<evidence type="ECO:0000256" key="1">
    <source>
        <dbReference type="ARBA" id="ARBA00007240"/>
    </source>
</evidence>
<evidence type="ECO:0000313" key="9">
    <source>
        <dbReference type="Proteomes" id="UP000593561"/>
    </source>
</evidence>
<protein>
    <recommendedName>
        <fullName evidence="2">galactinol--sucrose galactosyltransferase</fullName>
        <ecNumber evidence="2">2.4.1.82</ecNumber>
    </recommendedName>
</protein>
<dbReference type="PANTHER" id="PTHR31268">
    <property type="match status" value="1"/>
</dbReference>
<evidence type="ECO:0000313" key="8">
    <source>
        <dbReference type="EMBL" id="MBA0625498.1"/>
    </source>
</evidence>
<comment type="caution">
    <text evidence="8">The sequence shown here is derived from an EMBL/GenBank/DDBJ whole genome shotgun (WGS) entry which is preliminary data.</text>
</comment>
<dbReference type="SUPFAM" id="SSF51445">
    <property type="entry name" value="(Trans)glycosidases"/>
    <property type="match status" value="1"/>
</dbReference>
<dbReference type="Proteomes" id="UP000593561">
    <property type="component" value="Unassembled WGS sequence"/>
</dbReference>
<reference evidence="8 9" key="1">
    <citation type="journal article" date="2019" name="Genome Biol. Evol.">
        <title>Insights into the evolution of the New World diploid cottons (Gossypium, subgenus Houzingenia) based on genome sequencing.</title>
        <authorList>
            <person name="Grover C.E."/>
            <person name="Arick M.A. 2nd"/>
            <person name="Thrash A."/>
            <person name="Conover J.L."/>
            <person name="Sanders W.S."/>
            <person name="Peterson D.G."/>
            <person name="Frelichowski J.E."/>
            <person name="Scheffler J.A."/>
            <person name="Scheffler B.E."/>
            <person name="Wendel J.F."/>
        </authorList>
    </citation>
    <scope>NUCLEOTIDE SEQUENCE [LARGE SCALE GENOMIC DNA]</scope>
    <source>
        <strain evidence="8">27</strain>
        <tissue evidence="8">Leaf</tissue>
    </source>
</reference>
<evidence type="ECO:0000256" key="5">
    <source>
        <dbReference type="ARBA" id="ARBA00023277"/>
    </source>
</evidence>
<evidence type="ECO:0000256" key="6">
    <source>
        <dbReference type="ARBA" id="ARBA00025404"/>
    </source>
</evidence>
<evidence type="ECO:0000256" key="3">
    <source>
        <dbReference type="ARBA" id="ARBA00022676"/>
    </source>
</evidence>
<dbReference type="Pfam" id="PF05691">
    <property type="entry name" value="Raffinose_syn"/>
    <property type="match status" value="2"/>
</dbReference>
<evidence type="ECO:0000256" key="2">
    <source>
        <dbReference type="ARBA" id="ARBA00012708"/>
    </source>
</evidence>
<evidence type="ECO:0000256" key="7">
    <source>
        <dbReference type="ARBA" id="ARBA00049426"/>
    </source>
</evidence>
<dbReference type="AlphaFoldDB" id="A0A7J8SHC4"/>
<dbReference type="InterPro" id="IPR013785">
    <property type="entry name" value="Aldolase_TIM"/>
</dbReference>
<gene>
    <name evidence="8" type="ORF">Godav_010688</name>
</gene>
<keyword evidence="4" id="KW-0808">Transferase</keyword>
<dbReference type="Gene3D" id="3.20.20.70">
    <property type="entry name" value="Aldolase class I"/>
    <property type="match status" value="1"/>
</dbReference>
<dbReference type="PANTHER" id="PTHR31268:SF34">
    <property type="entry name" value="GALACTINOL--SUCROSE GALACTOSYLTRANSFERASE"/>
    <property type="match status" value="1"/>
</dbReference>
<sequence>MTVGAGISLSDGRLTVFGNCVLHDVHENVVITPTSGPGDAMINGAFIGVKSDHKGSRRVFPIGKLQELRFMCVFRHNFWWMTQWMGTCGKDIPFETQFLVVEVCDGTHIEDGDKAEDQHNSAVYAVFLPILEGDFRAVLQGNEQNEIEICLESGDPDVDQFKGSHLVFVAAGSDPYDVITNSVNKFLQSSTNVNFNTMIVHVVSQIKHRTVEKHLQTFSHREKKKMPDILNWFGWCTWDAFYTNVSAEGLKQGLESLEKGGTPPKFVIIDDGWQTIGMDPTGIEYRSDCTANFANRLIHIKENHKFQKNGKGHRADDPAMGLGYVISEMKDRYALKYVYVWHAITGYWGGVKPGITEMEHYEPKLVYPVSSPGVRSNDYSDVLQSITINGIGLVKPEKAFEFYNDLHSYLASAGIDGVKVDVQSILETLGAGHGGRVKLTRKYHQALEASISSNFHDNAIIACMSHNTDTLYSAKSTAVMRASDDFFPRDQASHTIHIASVAYNTIFIGEFMQPDWDMFHSLHPMAEYHGAARAVGGCAIYVSDKPGQHDFNLLKKLVLPDGSVLRAKYPGRPTRDCLFSDPVRDGKSLLKIWNLNDFTGVIGVFNCQGAGWCEVTKKMVNHDEQPGTITSIIRASDVEYLFQVAEDGWIGDSILYSHLGGEVTYLPRNAFMSITLKPREYEVFTIVPVMALSSGSKFAPIGLTKMFNSGGAIKGLKYETENPVATVIMKVRGCGPFGAYSSTKPQRITVDSEEVEFEYEGESGLVTFALKVPEEEQYLWNIVIEL</sequence>
<dbReference type="EMBL" id="JABFAC010000009">
    <property type="protein sequence ID" value="MBA0625498.1"/>
    <property type="molecule type" value="Genomic_DNA"/>
</dbReference>
<dbReference type="EC" id="2.4.1.82" evidence="2"/>
<dbReference type="GO" id="GO:0047274">
    <property type="term" value="F:galactinol-sucrose galactosyltransferase activity"/>
    <property type="evidence" value="ECO:0007669"/>
    <property type="project" value="UniProtKB-EC"/>
</dbReference>
<comment type="similarity">
    <text evidence="1">Belongs to the glycosyl hydrolases 36 family.</text>
</comment>
<comment type="function">
    <text evidence="6">Transglycosidase operating by a ping-pong reaction mechanism. Involved in the synthesis of raffinose, a major soluble carbohydrate in seeds, roots and tubers.</text>
</comment>